<dbReference type="OrthoDB" id="9805017at2"/>
<dbReference type="Pfam" id="PF18962">
    <property type="entry name" value="Por_Secre_tail"/>
    <property type="match status" value="1"/>
</dbReference>
<gene>
    <name evidence="2" type="ORF">FDY95_06045</name>
</gene>
<evidence type="ECO:0000313" key="3">
    <source>
        <dbReference type="Proteomes" id="UP000305517"/>
    </source>
</evidence>
<keyword evidence="3" id="KW-1185">Reference proteome</keyword>
<protein>
    <submittedName>
        <fullName evidence="2">T9SS type A sorting domain-containing protein</fullName>
    </submittedName>
</protein>
<dbReference type="SUPFAM" id="SSF50998">
    <property type="entry name" value="Quinoprotein alcohol dehydrogenase-like"/>
    <property type="match status" value="1"/>
</dbReference>
<reference evidence="2 3" key="1">
    <citation type="submission" date="2019-05" db="EMBL/GenBank/DDBJ databases">
        <title>Hymenobacter edaphi sp. nov., isolated from abandoned arsenic-contaminated farmland soil.</title>
        <authorList>
            <person name="Nie L."/>
        </authorList>
    </citation>
    <scope>NUCLEOTIDE SEQUENCE [LARGE SCALE GENOMIC DNA]</scope>
    <source>
        <strain evidence="2 3">1-3-3-8</strain>
    </source>
</reference>
<comment type="caution">
    <text evidence="2">The sequence shown here is derived from an EMBL/GenBank/DDBJ whole genome shotgun (WGS) entry which is preliminary data.</text>
</comment>
<dbReference type="InterPro" id="IPR011047">
    <property type="entry name" value="Quinoprotein_ADH-like_sf"/>
</dbReference>
<dbReference type="AlphaFoldDB" id="A0A5R8WUA4"/>
<evidence type="ECO:0000259" key="1">
    <source>
        <dbReference type="Pfam" id="PF18962"/>
    </source>
</evidence>
<dbReference type="InterPro" id="IPR013431">
    <property type="entry name" value="Delta_60_rpt"/>
</dbReference>
<dbReference type="NCBIfam" id="TIGR02608">
    <property type="entry name" value="delta_60_rpt"/>
    <property type="match status" value="8"/>
</dbReference>
<accession>A0A5R8WUA4</accession>
<dbReference type="NCBIfam" id="TIGR04183">
    <property type="entry name" value="Por_Secre_tail"/>
    <property type="match status" value="1"/>
</dbReference>
<dbReference type="InterPro" id="IPR026444">
    <property type="entry name" value="Secre_tail"/>
</dbReference>
<evidence type="ECO:0000313" key="2">
    <source>
        <dbReference type="EMBL" id="TLM95348.1"/>
    </source>
</evidence>
<proteinExistence type="predicted"/>
<dbReference type="Gene3D" id="2.80.10.50">
    <property type="match status" value="6"/>
</dbReference>
<dbReference type="EMBL" id="VAJM01000002">
    <property type="protein sequence ID" value="TLM95348.1"/>
    <property type="molecule type" value="Genomic_DNA"/>
</dbReference>
<dbReference type="Proteomes" id="UP000305517">
    <property type="component" value="Unassembled WGS sequence"/>
</dbReference>
<dbReference type="RefSeq" id="WP_138075848.1">
    <property type="nucleotide sequence ID" value="NZ_VAJM01000002.1"/>
</dbReference>
<dbReference type="SUPFAM" id="SSF101898">
    <property type="entry name" value="NHL repeat"/>
    <property type="match status" value="1"/>
</dbReference>
<organism evidence="2 3">
    <name type="scientific">Hymenobacter jeollabukensis</name>
    <dbReference type="NCBI Taxonomy" id="2025313"/>
    <lineage>
        <taxon>Bacteria</taxon>
        <taxon>Pseudomonadati</taxon>
        <taxon>Bacteroidota</taxon>
        <taxon>Cytophagia</taxon>
        <taxon>Cytophagales</taxon>
        <taxon>Hymenobacteraceae</taxon>
        <taxon>Hymenobacter</taxon>
    </lineage>
</organism>
<sequence>MGYRLLAYFCFEIRQNNMNKRLLILWLLCCMGAKWQHGVGQTLEPTPNLSELNTPVGITSAIQQTDGKHVVVGFFSEAEGRRSVGVMRYNANHSPDTSFNANLNGSRAGGALNVSQLPSGKLLLVGSDTLRYGNLTRFNLMRLNTDGSPDPGFDAGSGAYAGAVRYVTAIQPDGKILVGGDFQSFSGVSVNRLFRLLPNGAMDPGFVLQAPLNAAVRSIVLQPDGKILVGGAFSTPRRVVRLLPDGSVDNTFSSPVTSPLTASRGVELIGLQPDGKIIIAGTPMGASGGLIGRIFRLLPSGAIDNSFQVLPNTTYGLGPYNNYGGGQIVVLPDGRIVISGYGSIGINGTQTLWGLLCLESTGALSTTLTSIFQPGEAGVTINTIFRQSDGKLLLASSNPLFSGQRSYVALVNLNGTYDTSFQPTLLTTGAIYSTVLQPDGRILIGGEFDEINGTRVRNLARLNADGTVDAGFSSQSLVRYPVSKVALTSSGQVLAATAFASTAANAPASGLLRFSSSGAPDPAFQASLPGSTNQFSQVVVQPDGRLVVSDGFGSVHRLLANGSADNSFTSYGQNLWIYAIKLQPDGKILVAGDLQLDGSGFPSLGLIRLLPNGQDDASFTPLPWSTSFRPTSLALQSDGKILAASGSVGSNRSPVIRLLANGQADPSFVYPVVTAAGDGISGMTVQSNDFILLGTTYYRPYGRAAIQRVQRDGQVDNSFALTPTLGAIADILIQNDGKLLLSGPFVTVAGSSRLLLARLTASNVLPVRVGQSPGGAFTFWPNPTQGRLHIVADKAHTIQLVDMTGRVIRQLPASATETTLDVRQLPAGVYLLRVDYADGSVTRRVVLE</sequence>
<name>A0A5R8WUA4_9BACT</name>
<feature type="domain" description="Secretion system C-terminal sorting" evidence="1">
    <location>
        <begin position="780"/>
        <end position="846"/>
    </location>
</feature>
<dbReference type="Pfam" id="PF17164">
    <property type="entry name" value="DUF5122"/>
    <property type="match status" value="12"/>
</dbReference>